<dbReference type="Proteomes" id="UP000705823">
    <property type="component" value="Unassembled WGS sequence"/>
</dbReference>
<dbReference type="AlphaFoldDB" id="A0A8J8P9P8"/>
<dbReference type="EMBL" id="RKLU01000011">
    <property type="protein sequence ID" value="TQQ78618.1"/>
    <property type="molecule type" value="Genomic_DNA"/>
</dbReference>
<organism evidence="1 2">
    <name type="scientific">Halonotius terrestris</name>
    <dbReference type="NCBI Taxonomy" id="2487750"/>
    <lineage>
        <taxon>Archaea</taxon>
        <taxon>Methanobacteriati</taxon>
        <taxon>Methanobacteriota</taxon>
        <taxon>Stenosarchaea group</taxon>
        <taxon>Halobacteria</taxon>
        <taxon>Halobacteriales</taxon>
        <taxon>Haloferacaceae</taxon>
        <taxon>Halonotius</taxon>
    </lineage>
</organism>
<comment type="caution">
    <text evidence="1">The sequence shown here is derived from an EMBL/GenBank/DDBJ whole genome shotgun (WGS) entry which is preliminary data.</text>
</comment>
<name>A0A8J8P9P8_9EURY</name>
<reference evidence="1" key="1">
    <citation type="submission" date="2019-02" db="EMBL/GenBank/DDBJ databases">
        <title>Halonotius sp. a new haloarchaeum isolated from saline soil.</title>
        <authorList>
            <person name="Duran-Viseras A."/>
            <person name="Sanchez-Porro C."/>
            <person name="Ventosa A."/>
        </authorList>
    </citation>
    <scope>NUCLEOTIDE SEQUENCE</scope>
    <source>
        <strain evidence="1">F15B</strain>
    </source>
</reference>
<dbReference type="RefSeq" id="WP_142980744.1">
    <property type="nucleotide sequence ID" value="NZ_RKLU01000011.1"/>
</dbReference>
<proteinExistence type="predicted"/>
<accession>A0A8J8P9P8</accession>
<gene>
    <name evidence="1" type="ORF">EGH24_13935</name>
</gene>
<evidence type="ECO:0000313" key="2">
    <source>
        <dbReference type="Proteomes" id="UP000705823"/>
    </source>
</evidence>
<sequence>MPESALRRAAWGDSRMTETATCMAGCGRERPVDALVVRRDRDAQPPAPTVRVCEACAERGRYVAPGRQERENIYQHTVHPPEVTAGD</sequence>
<evidence type="ECO:0000313" key="1">
    <source>
        <dbReference type="EMBL" id="TQQ78618.1"/>
    </source>
</evidence>
<protein>
    <submittedName>
        <fullName evidence="1">Uncharacterized protein</fullName>
    </submittedName>
</protein>
<keyword evidence="2" id="KW-1185">Reference proteome</keyword>